<dbReference type="GO" id="GO:0016020">
    <property type="term" value="C:membrane"/>
    <property type="evidence" value="ECO:0007669"/>
    <property type="project" value="UniProtKB-SubCell"/>
</dbReference>
<dbReference type="Gene3D" id="3.30.1150.10">
    <property type="match status" value="1"/>
</dbReference>
<evidence type="ECO:0000256" key="5">
    <source>
        <dbReference type="SAM" id="SignalP"/>
    </source>
</evidence>
<feature type="domain" description="TonB C-terminal" evidence="6">
    <location>
        <begin position="28"/>
        <end position="128"/>
    </location>
</feature>
<dbReference type="Proteomes" id="UP000466966">
    <property type="component" value="Unassembled WGS sequence"/>
</dbReference>
<evidence type="ECO:0000256" key="1">
    <source>
        <dbReference type="ARBA" id="ARBA00004167"/>
    </source>
</evidence>
<comment type="subcellular location">
    <subcellularLocation>
        <location evidence="1">Membrane</location>
        <topology evidence="1">Single-pass membrane protein</topology>
    </subcellularLocation>
</comment>
<keyword evidence="8" id="KW-1185">Reference proteome</keyword>
<dbReference type="EMBL" id="WTYV01000001">
    <property type="protein sequence ID" value="MXO70428.1"/>
    <property type="molecule type" value="Genomic_DNA"/>
</dbReference>
<proteinExistence type="predicted"/>
<dbReference type="InterPro" id="IPR006260">
    <property type="entry name" value="TonB/TolA_C"/>
</dbReference>
<keyword evidence="4" id="KW-0472">Membrane</keyword>
<dbReference type="Pfam" id="PF03544">
    <property type="entry name" value="TonB_C"/>
    <property type="match status" value="1"/>
</dbReference>
<evidence type="ECO:0000256" key="2">
    <source>
        <dbReference type="ARBA" id="ARBA00022692"/>
    </source>
</evidence>
<dbReference type="NCBIfam" id="TIGR01352">
    <property type="entry name" value="tonB_Cterm"/>
    <property type="match status" value="1"/>
</dbReference>
<comment type="caution">
    <text evidence="7">The sequence shown here is derived from an EMBL/GenBank/DDBJ whole genome shotgun (WGS) entry which is preliminary data.</text>
</comment>
<keyword evidence="3" id="KW-1133">Transmembrane helix</keyword>
<evidence type="ECO:0000313" key="7">
    <source>
        <dbReference type="EMBL" id="MXO70428.1"/>
    </source>
</evidence>
<sequence>MRPIALAAFAAVALAGSAQAHEVKCGDKAGGLCHRWSRNFVGGPVDSGMPDRQGTVTVDLAIDPTGHVAACTVAQSSGNPALDRETCEQMQAYAHYRPALDDAGMPTEDSDTITVEWVFHLHEPGQVLTGPTI</sequence>
<evidence type="ECO:0000256" key="4">
    <source>
        <dbReference type="ARBA" id="ARBA00023136"/>
    </source>
</evidence>
<accession>A0A844YU76</accession>
<feature type="signal peptide" evidence="5">
    <location>
        <begin position="1"/>
        <end position="20"/>
    </location>
</feature>
<evidence type="ECO:0000256" key="3">
    <source>
        <dbReference type="ARBA" id="ARBA00022989"/>
    </source>
</evidence>
<dbReference type="InterPro" id="IPR037682">
    <property type="entry name" value="TonB_C"/>
</dbReference>
<dbReference type="OrthoDB" id="7585155at2"/>
<dbReference type="RefSeq" id="WP_160770349.1">
    <property type="nucleotide sequence ID" value="NZ_WTYV01000001.1"/>
</dbReference>
<reference evidence="7 8" key="1">
    <citation type="submission" date="2019-12" db="EMBL/GenBank/DDBJ databases">
        <title>Genomic-based taxomic classification of the family Erythrobacteraceae.</title>
        <authorList>
            <person name="Xu L."/>
        </authorList>
    </citation>
    <scope>NUCLEOTIDE SEQUENCE [LARGE SCALE GENOMIC DNA]</scope>
    <source>
        <strain evidence="7 8">M0322</strain>
    </source>
</reference>
<feature type="chain" id="PRO_5032696580" evidence="5">
    <location>
        <begin position="21"/>
        <end position="133"/>
    </location>
</feature>
<keyword evidence="2" id="KW-0812">Transmembrane</keyword>
<protein>
    <submittedName>
        <fullName evidence="7">TonB family protein</fullName>
    </submittedName>
</protein>
<dbReference type="SUPFAM" id="SSF74653">
    <property type="entry name" value="TolA/TonB C-terminal domain"/>
    <property type="match status" value="1"/>
</dbReference>
<dbReference type="GO" id="GO:0055085">
    <property type="term" value="P:transmembrane transport"/>
    <property type="evidence" value="ECO:0007669"/>
    <property type="project" value="InterPro"/>
</dbReference>
<dbReference type="AlphaFoldDB" id="A0A844YU76"/>
<gene>
    <name evidence="7" type="ORF">GRI99_02130</name>
</gene>
<evidence type="ECO:0000313" key="8">
    <source>
        <dbReference type="Proteomes" id="UP000466966"/>
    </source>
</evidence>
<keyword evidence="5" id="KW-0732">Signal</keyword>
<organism evidence="7 8">
    <name type="scientific">Alteraurantiacibacter buctensis</name>
    <dbReference type="NCBI Taxonomy" id="1503981"/>
    <lineage>
        <taxon>Bacteria</taxon>
        <taxon>Pseudomonadati</taxon>
        <taxon>Pseudomonadota</taxon>
        <taxon>Alphaproteobacteria</taxon>
        <taxon>Sphingomonadales</taxon>
        <taxon>Erythrobacteraceae</taxon>
        <taxon>Alteraurantiacibacter</taxon>
    </lineage>
</organism>
<evidence type="ECO:0000259" key="6">
    <source>
        <dbReference type="PROSITE" id="PS52015"/>
    </source>
</evidence>
<name>A0A844YU76_9SPHN</name>
<dbReference type="PROSITE" id="PS52015">
    <property type="entry name" value="TONB_CTD"/>
    <property type="match status" value="1"/>
</dbReference>